<organism evidence="1 2">
    <name type="scientific">Mycena albidolilacea</name>
    <dbReference type="NCBI Taxonomy" id="1033008"/>
    <lineage>
        <taxon>Eukaryota</taxon>
        <taxon>Fungi</taxon>
        <taxon>Dikarya</taxon>
        <taxon>Basidiomycota</taxon>
        <taxon>Agaricomycotina</taxon>
        <taxon>Agaricomycetes</taxon>
        <taxon>Agaricomycetidae</taxon>
        <taxon>Agaricales</taxon>
        <taxon>Marasmiineae</taxon>
        <taxon>Mycenaceae</taxon>
        <taxon>Mycena</taxon>
    </lineage>
</organism>
<name>A0AAD7AKE3_9AGAR</name>
<dbReference type="AlphaFoldDB" id="A0AAD7AKE3"/>
<dbReference type="Proteomes" id="UP001218218">
    <property type="component" value="Unassembled WGS sequence"/>
</dbReference>
<keyword evidence="2" id="KW-1185">Reference proteome</keyword>
<evidence type="ECO:0000313" key="1">
    <source>
        <dbReference type="EMBL" id="KAJ7361228.1"/>
    </source>
</evidence>
<sequence length="85" mass="10209">MLEKSIFTTFQADFEQPELTEGFSQIKKVNWVFDRTAEERKAWDKWAHRLDERDESPHLRVPFILILSSRGSVSWREFFDGVLYL</sequence>
<accession>A0AAD7AKE3</accession>
<proteinExistence type="predicted"/>
<comment type="caution">
    <text evidence="1">The sequence shown here is derived from an EMBL/GenBank/DDBJ whole genome shotgun (WGS) entry which is preliminary data.</text>
</comment>
<reference evidence="1" key="1">
    <citation type="submission" date="2023-03" db="EMBL/GenBank/DDBJ databases">
        <title>Massive genome expansion in bonnet fungi (Mycena s.s.) driven by repeated elements and novel gene families across ecological guilds.</title>
        <authorList>
            <consortium name="Lawrence Berkeley National Laboratory"/>
            <person name="Harder C.B."/>
            <person name="Miyauchi S."/>
            <person name="Viragh M."/>
            <person name="Kuo A."/>
            <person name="Thoen E."/>
            <person name="Andreopoulos B."/>
            <person name="Lu D."/>
            <person name="Skrede I."/>
            <person name="Drula E."/>
            <person name="Henrissat B."/>
            <person name="Morin E."/>
            <person name="Kohler A."/>
            <person name="Barry K."/>
            <person name="LaButti K."/>
            <person name="Morin E."/>
            <person name="Salamov A."/>
            <person name="Lipzen A."/>
            <person name="Mereny Z."/>
            <person name="Hegedus B."/>
            <person name="Baldrian P."/>
            <person name="Stursova M."/>
            <person name="Weitz H."/>
            <person name="Taylor A."/>
            <person name="Grigoriev I.V."/>
            <person name="Nagy L.G."/>
            <person name="Martin F."/>
            <person name="Kauserud H."/>
        </authorList>
    </citation>
    <scope>NUCLEOTIDE SEQUENCE</scope>
    <source>
        <strain evidence="1">CBHHK002</strain>
    </source>
</reference>
<evidence type="ECO:0000313" key="2">
    <source>
        <dbReference type="Proteomes" id="UP001218218"/>
    </source>
</evidence>
<dbReference type="InterPro" id="IPR027417">
    <property type="entry name" value="P-loop_NTPase"/>
</dbReference>
<dbReference type="Gene3D" id="3.40.50.300">
    <property type="entry name" value="P-loop containing nucleotide triphosphate hydrolases"/>
    <property type="match status" value="1"/>
</dbReference>
<dbReference type="EMBL" id="JARIHO010000005">
    <property type="protein sequence ID" value="KAJ7361228.1"/>
    <property type="molecule type" value="Genomic_DNA"/>
</dbReference>
<gene>
    <name evidence="1" type="ORF">DFH08DRAFT_368730</name>
</gene>
<protein>
    <submittedName>
        <fullName evidence="1">Uncharacterized protein</fullName>
    </submittedName>
</protein>